<accession>A0A4P7N9H4</accession>
<name>A0A4P7N9H4_PYROR</name>
<sequence length="72" mass="8532">MFYYSCTSIQIIRTPNSVTYSCDYQVVGIVIALQYSNRWPYICSQKLTNQDHIYFHLFRITVRLALFSPDEV</sequence>
<protein>
    <submittedName>
        <fullName evidence="1">Uncharacterized protein</fullName>
    </submittedName>
</protein>
<dbReference type="EMBL" id="CP034205">
    <property type="protein sequence ID" value="QBZ57656.1"/>
    <property type="molecule type" value="Genomic_DNA"/>
</dbReference>
<reference evidence="1 2" key="1">
    <citation type="journal article" date="2019" name="Mol. Biol. Evol.">
        <title>Blast fungal genomes show frequent chromosomal changes, gene gains and losses, and effector gene turnover.</title>
        <authorList>
            <person name="Gomez Luciano L.B."/>
            <person name="Jason Tsai I."/>
            <person name="Chuma I."/>
            <person name="Tosa Y."/>
            <person name="Chen Y.H."/>
            <person name="Li J.Y."/>
            <person name="Li M.Y."/>
            <person name="Jade Lu M.Y."/>
            <person name="Nakayashiki H."/>
            <person name="Li W.H."/>
        </authorList>
    </citation>
    <scope>NUCLEOTIDE SEQUENCE [LARGE SCALE GENOMIC DNA]</scope>
    <source>
        <strain evidence="1">MZ5-1-6</strain>
    </source>
</reference>
<organism evidence="1 2">
    <name type="scientific">Pyricularia oryzae</name>
    <name type="common">Rice blast fungus</name>
    <name type="synonym">Magnaporthe oryzae</name>
    <dbReference type="NCBI Taxonomy" id="318829"/>
    <lineage>
        <taxon>Eukaryota</taxon>
        <taxon>Fungi</taxon>
        <taxon>Dikarya</taxon>
        <taxon>Ascomycota</taxon>
        <taxon>Pezizomycotina</taxon>
        <taxon>Sordariomycetes</taxon>
        <taxon>Sordariomycetidae</taxon>
        <taxon>Magnaporthales</taxon>
        <taxon>Pyriculariaceae</taxon>
        <taxon>Pyricularia</taxon>
    </lineage>
</organism>
<dbReference type="Proteomes" id="UP000294847">
    <property type="component" value="Chromosome 2"/>
</dbReference>
<dbReference type="AlphaFoldDB" id="A0A4P7N9H4"/>
<gene>
    <name evidence="1" type="ORF">PoMZ_02590</name>
</gene>
<evidence type="ECO:0000313" key="2">
    <source>
        <dbReference type="Proteomes" id="UP000294847"/>
    </source>
</evidence>
<evidence type="ECO:0000313" key="1">
    <source>
        <dbReference type="EMBL" id="QBZ57656.1"/>
    </source>
</evidence>
<proteinExistence type="predicted"/>